<dbReference type="RefSeq" id="WP_087513522.1">
    <property type="nucleotide sequence ID" value="NZ_CP032134.1"/>
</dbReference>
<gene>
    <name evidence="2" type="ORF">CDG60_05225</name>
</gene>
<dbReference type="EMBL" id="CP032134">
    <property type="protein sequence ID" value="AXY56030.1"/>
    <property type="molecule type" value="Genomic_DNA"/>
</dbReference>
<feature type="signal peptide" evidence="1">
    <location>
        <begin position="1"/>
        <end position="28"/>
    </location>
</feature>
<accession>A0A3B7LT85</accession>
<evidence type="ECO:0000313" key="3">
    <source>
        <dbReference type="Proteomes" id="UP000263753"/>
    </source>
</evidence>
<sequence>MLIQHQFRLSQHLVLCLCILIFSVSSHARQVQQQAAQAWAYAEPSDEEKQGWRPREHFFDAEKWLKTEFYDTKKSARTSAKSTDQRLPTAQLDTRQIPYRFEILNHQQYLKTPSADAAKCPVRCILLNGHIFSDQLTILNSSWLKEVGRFIYADHSVHIIDMRNHQSQYYGGIGFLSIQNNQINFHYFDGFRKAVGNTMYRIYDQGLEVKMDDGTYQSVIRFDQKGFHQTELTPYPLTMQSCTEKKGKWVCEMAR</sequence>
<protein>
    <submittedName>
        <fullName evidence="2">Uncharacterized protein</fullName>
    </submittedName>
</protein>
<feature type="chain" id="PRO_5017675788" evidence="1">
    <location>
        <begin position="29"/>
        <end position="255"/>
    </location>
</feature>
<evidence type="ECO:0000256" key="1">
    <source>
        <dbReference type="SAM" id="SignalP"/>
    </source>
</evidence>
<dbReference type="Proteomes" id="UP000263753">
    <property type="component" value="Chromosome"/>
</dbReference>
<keyword evidence="1" id="KW-0732">Signal</keyword>
<dbReference type="KEGG" id="achi:CDG60_05225"/>
<reference evidence="3" key="1">
    <citation type="submission" date="2018-09" db="EMBL/GenBank/DDBJ databases">
        <title>The complete genome of Acinetobacter sp. strain WCHAc010005.</title>
        <authorList>
            <person name="Hu Y."/>
            <person name="Long H."/>
            <person name="Feng Y."/>
            <person name="Zong Z."/>
        </authorList>
    </citation>
    <scope>NUCLEOTIDE SEQUENCE [LARGE SCALE GENOMIC DNA]</scope>
    <source>
        <strain evidence="3">WCHAc010005</strain>
    </source>
</reference>
<proteinExistence type="predicted"/>
<evidence type="ECO:0000313" key="2">
    <source>
        <dbReference type="EMBL" id="AXY56030.1"/>
    </source>
</evidence>
<dbReference type="AlphaFoldDB" id="A0A3B7LT85"/>
<organism evidence="2 3">
    <name type="scientific">Acinetobacter chinensis</name>
    <dbReference type="NCBI Taxonomy" id="2004650"/>
    <lineage>
        <taxon>Bacteria</taxon>
        <taxon>Pseudomonadati</taxon>
        <taxon>Pseudomonadota</taxon>
        <taxon>Gammaproteobacteria</taxon>
        <taxon>Moraxellales</taxon>
        <taxon>Moraxellaceae</taxon>
        <taxon>Acinetobacter</taxon>
    </lineage>
</organism>
<name>A0A3B7LT85_9GAMM</name>